<keyword evidence="1" id="KW-1185">Reference proteome</keyword>
<sequence length="82" mass="9080">MDNAVVVLCIIVGAGLSVLLAYSATHMFFRQGPEIDDIALKKRRAQIQYMREVRMRNHKFIAATCGDTPITVRAFLSGPVDA</sequence>
<dbReference type="Proteomes" id="UP000504637">
    <property type="component" value="Unplaced"/>
</dbReference>
<name>A0A6J3MBB6_9PEZI</name>
<proteinExistence type="predicted"/>
<evidence type="ECO:0000313" key="1">
    <source>
        <dbReference type="Proteomes" id="UP000504637"/>
    </source>
</evidence>
<organism evidence="2">
    <name type="scientific">Dissoconium aciculare CBS 342.82</name>
    <dbReference type="NCBI Taxonomy" id="1314786"/>
    <lineage>
        <taxon>Eukaryota</taxon>
        <taxon>Fungi</taxon>
        <taxon>Dikarya</taxon>
        <taxon>Ascomycota</taxon>
        <taxon>Pezizomycotina</taxon>
        <taxon>Dothideomycetes</taxon>
        <taxon>Dothideomycetidae</taxon>
        <taxon>Mycosphaerellales</taxon>
        <taxon>Dissoconiaceae</taxon>
        <taxon>Dissoconium</taxon>
    </lineage>
</organism>
<reference evidence="2" key="2">
    <citation type="submission" date="2020-04" db="EMBL/GenBank/DDBJ databases">
        <authorList>
            <consortium name="NCBI Genome Project"/>
        </authorList>
    </citation>
    <scope>NUCLEOTIDE SEQUENCE</scope>
    <source>
        <strain evidence="2">CBS 342.82</strain>
    </source>
</reference>
<dbReference type="GeneID" id="54362061"/>
<reference evidence="2" key="3">
    <citation type="submission" date="2025-08" db="UniProtKB">
        <authorList>
            <consortium name="RefSeq"/>
        </authorList>
    </citation>
    <scope>IDENTIFICATION</scope>
    <source>
        <strain evidence="2">CBS 342.82</strain>
    </source>
</reference>
<dbReference type="RefSeq" id="XP_033462352.1">
    <property type="nucleotide sequence ID" value="XM_033604261.1"/>
</dbReference>
<accession>A0A6J3MBB6</accession>
<protein>
    <submittedName>
        <fullName evidence="2">Uncharacterized protein</fullName>
    </submittedName>
</protein>
<reference evidence="2" key="1">
    <citation type="submission" date="2020-01" db="EMBL/GenBank/DDBJ databases">
        <authorList>
            <consortium name="DOE Joint Genome Institute"/>
            <person name="Haridas S."/>
            <person name="Albert R."/>
            <person name="Binder M."/>
            <person name="Bloem J."/>
            <person name="Labutti K."/>
            <person name="Salamov A."/>
            <person name="Andreopoulos B."/>
            <person name="Baker S.E."/>
            <person name="Barry K."/>
            <person name="Bills G."/>
            <person name="Bluhm B.H."/>
            <person name="Cannon C."/>
            <person name="Castanera R."/>
            <person name="Culley D.E."/>
            <person name="Daum C."/>
            <person name="Ezra D."/>
            <person name="Gonzalez J.B."/>
            <person name="Henrissat B."/>
            <person name="Kuo A."/>
            <person name="Liang C."/>
            <person name="Lipzen A."/>
            <person name="Lutzoni F."/>
            <person name="Magnuson J."/>
            <person name="Mondo S."/>
            <person name="Nolan M."/>
            <person name="Ohm R."/>
            <person name="Pangilinan J."/>
            <person name="Park H.-J."/>
            <person name="Ramirez L."/>
            <person name="Alfaro M."/>
            <person name="Sun H."/>
            <person name="Tritt A."/>
            <person name="Yoshinaga Y."/>
            <person name="Zwiers L.-H."/>
            <person name="Turgeon B.G."/>
            <person name="Goodwin S.B."/>
            <person name="Spatafora J.W."/>
            <person name="Crous P.W."/>
            <person name="Grigoriev I.V."/>
        </authorList>
    </citation>
    <scope>NUCLEOTIDE SEQUENCE</scope>
    <source>
        <strain evidence="2">CBS 342.82</strain>
    </source>
</reference>
<dbReference type="OrthoDB" id="4159814at2759"/>
<dbReference type="AlphaFoldDB" id="A0A6J3MBB6"/>
<evidence type="ECO:0000313" key="2">
    <source>
        <dbReference type="RefSeq" id="XP_033462352.1"/>
    </source>
</evidence>
<gene>
    <name evidence="2" type="ORF">K489DRAFT_377866</name>
</gene>